<accession>X6M5C3</accession>
<dbReference type="SUPFAM" id="SSF50447">
    <property type="entry name" value="Translation proteins"/>
    <property type="match status" value="1"/>
</dbReference>
<reference evidence="1 2" key="1">
    <citation type="journal article" date="2013" name="Curr. Biol.">
        <title>The Genome of the Foraminiferan Reticulomyxa filosa.</title>
        <authorList>
            <person name="Glockner G."/>
            <person name="Hulsmann N."/>
            <person name="Schleicher M."/>
            <person name="Noegel A.A."/>
            <person name="Eichinger L."/>
            <person name="Gallinger C."/>
            <person name="Pawlowski J."/>
            <person name="Sierra R."/>
            <person name="Euteneuer U."/>
            <person name="Pillet L."/>
            <person name="Moustafa A."/>
            <person name="Platzer M."/>
            <person name="Groth M."/>
            <person name="Szafranski K."/>
            <person name="Schliwa M."/>
        </authorList>
    </citation>
    <scope>NUCLEOTIDE SEQUENCE [LARGE SCALE GENOMIC DNA]</scope>
</reference>
<proteinExistence type="predicted"/>
<dbReference type="EMBL" id="ASPP01024351">
    <property type="protein sequence ID" value="ETO09114.1"/>
    <property type="molecule type" value="Genomic_DNA"/>
</dbReference>
<name>X6M5C3_RETFI</name>
<dbReference type="InterPro" id="IPR009000">
    <property type="entry name" value="Transl_B-barrel_sf"/>
</dbReference>
<evidence type="ECO:0000313" key="2">
    <source>
        <dbReference type="Proteomes" id="UP000023152"/>
    </source>
</evidence>
<dbReference type="Proteomes" id="UP000023152">
    <property type="component" value="Unassembled WGS sequence"/>
</dbReference>
<organism evidence="1 2">
    <name type="scientific">Reticulomyxa filosa</name>
    <dbReference type="NCBI Taxonomy" id="46433"/>
    <lineage>
        <taxon>Eukaryota</taxon>
        <taxon>Sar</taxon>
        <taxon>Rhizaria</taxon>
        <taxon>Retaria</taxon>
        <taxon>Foraminifera</taxon>
        <taxon>Monothalamids</taxon>
        <taxon>Reticulomyxidae</taxon>
        <taxon>Reticulomyxa</taxon>
    </lineage>
</organism>
<protein>
    <submittedName>
        <fullName evidence="1">Uncharacterized protein</fullName>
    </submittedName>
</protein>
<dbReference type="AlphaFoldDB" id="X6M5C3"/>
<evidence type="ECO:0000313" key="1">
    <source>
        <dbReference type="EMBL" id="ETO09114.1"/>
    </source>
</evidence>
<gene>
    <name evidence="1" type="ORF">RFI_28274</name>
</gene>
<keyword evidence="2" id="KW-1185">Reference proteome</keyword>
<dbReference type="Gene3D" id="2.40.30.10">
    <property type="entry name" value="Translation factors"/>
    <property type="match status" value="1"/>
</dbReference>
<comment type="caution">
    <text evidence="1">The sequence shown here is derived from an EMBL/GenBank/DDBJ whole genome shotgun (WGS) entry which is preliminary data.</text>
</comment>
<sequence length="85" mass="9358">MNTTGKAFSIEMHHKTVDKTEAGNNVGVNVKQLKKENIPHTGGVMCIDDPVLYPNTTKFTSLVFVRDHPVQLKSATNDGKGNYEV</sequence>